<gene>
    <name evidence="1" type="ORF">PYW08_005582</name>
</gene>
<name>A0ACC2QH01_9NEOP</name>
<dbReference type="Proteomes" id="UP001231649">
    <property type="component" value="Chromosome 18"/>
</dbReference>
<evidence type="ECO:0000313" key="2">
    <source>
        <dbReference type="Proteomes" id="UP001231649"/>
    </source>
</evidence>
<evidence type="ECO:0000313" key="1">
    <source>
        <dbReference type="EMBL" id="KAJ8717183.1"/>
    </source>
</evidence>
<sequence length="337" mass="38297">MFHSPGKKKFPSDTDISKQESAGEPSVAVRTRKQPEPKWAQPLSDLSTEIKKMLNDWRRDFEVNVNKISDNVLSMKGELSSLTQITTEIRKDINALQSEQSLLRQRISEIDKKCEGLAGEMDSLKSSVEYAFEDHRELCKKLDSHEKQLQGASTLAHTIQELDTKINSLEQSARNCNIEICNVPEKRNENLITLMQTIGSVIKCNIQQSDIVSVHRVPHADHHDNKPKNIIAKLSSRILRDNILSANRLCKGFTSEKIGISGTIQPVYMHEHLTLKNKRLFRECRDAAKTHGFKFLWVKHGTIFARENETSKAFAIRSLQDISKIKLNSRSQIAIST</sequence>
<dbReference type="EMBL" id="CM056794">
    <property type="protein sequence ID" value="KAJ8717183.1"/>
    <property type="molecule type" value="Genomic_DNA"/>
</dbReference>
<protein>
    <submittedName>
        <fullName evidence="1">Uncharacterized protein</fullName>
    </submittedName>
</protein>
<accession>A0ACC2QH01</accession>
<keyword evidence="2" id="KW-1185">Reference proteome</keyword>
<proteinExistence type="predicted"/>
<organism evidence="1 2">
    <name type="scientific">Mythimna loreyi</name>
    <dbReference type="NCBI Taxonomy" id="667449"/>
    <lineage>
        <taxon>Eukaryota</taxon>
        <taxon>Metazoa</taxon>
        <taxon>Ecdysozoa</taxon>
        <taxon>Arthropoda</taxon>
        <taxon>Hexapoda</taxon>
        <taxon>Insecta</taxon>
        <taxon>Pterygota</taxon>
        <taxon>Neoptera</taxon>
        <taxon>Endopterygota</taxon>
        <taxon>Lepidoptera</taxon>
        <taxon>Glossata</taxon>
        <taxon>Ditrysia</taxon>
        <taxon>Noctuoidea</taxon>
        <taxon>Noctuidae</taxon>
        <taxon>Noctuinae</taxon>
        <taxon>Hadenini</taxon>
        <taxon>Mythimna</taxon>
    </lineage>
</organism>
<reference evidence="1" key="1">
    <citation type="submission" date="2023-03" db="EMBL/GenBank/DDBJ databases">
        <title>Chromosome-level genomes of two armyworms, Mythimna separata and Mythimna loreyi, provide insights into the biosynthesis and reception of sex pheromones.</title>
        <authorList>
            <person name="Zhao H."/>
        </authorList>
    </citation>
    <scope>NUCLEOTIDE SEQUENCE</scope>
    <source>
        <strain evidence="1">BeijingLab</strain>
    </source>
</reference>
<comment type="caution">
    <text evidence="1">The sequence shown here is derived from an EMBL/GenBank/DDBJ whole genome shotgun (WGS) entry which is preliminary data.</text>
</comment>